<dbReference type="AlphaFoldDB" id="A0AAE1JFG5"/>
<dbReference type="Gene3D" id="3.30.43.10">
    <property type="entry name" value="Uridine Diphospho-n-acetylenolpyruvylglucosamine Reductase, domain 2"/>
    <property type="match status" value="1"/>
</dbReference>
<dbReference type="GO" id="GO:0016020">
    <property type="term" value="C:membrane"/>
    <property type="evidence" value="ECO:0007669"/>
    <property type="project" value="InterPro"/>
</dbReference>
<dbReference type="InterPro" id="IPR016166">
    <property type="entry name" value="FAD-bd_PCMH"/>
</dbReference>
<dbReference type="InterPro" id="IPR050432">
    <property type="entry name" value="FAD-linked_Oxidoreductases_BP"/>
</dbReference>
<evidence type="ECO:0000256" key="12">
    <source>
        <dbReference type="SAM" id="SignalP"/>
    </source>
</evidence>
<feature type="compositionally biased region" description="Basic and acidic residues" evidence="11">
    <location>
        <begin position="304"/>
        <end position="316"/>
    </location>
</feature>
<dbReference type="Gene3D" id="3.30.70.2520">
    <property type="match status" value="1"/>
</dbReference>
<keyword evidence="5" id="KW-0285">Flavoprotein</keyword>
<comment type="cofactor">
    <cofactor evidence="1">
        <name>FAD</name>
        <dbReference type="ChEBI" id="CHEBI:57692"/>
    </cofactor>
</comment>
<comment type="pathway">
    <text evidence="2">Cofactor biosynthesis; L-ascorbate biosynthesis.</text>
</comment>
<keyword evidence="8" id="KW-0274">FAD</keyword>
<dbReference type="InterPro" id="IPR006094">
    <property type="entry name" value="Oxid_FAD_bind_N"/>
</dbReference>
<dbReference type="PROSITE" id="PS51387">
    <property type="entry name" value="FAD_PCMH"/>
    <property type="match status" value="1"/>
</dbReference>
<sequence>MLKSPLFIFFFAFINGAFSSPPADPVQCSSGNTHCTISNSYGAFPDWSTCQASRVLYPTTEKELISMVASASKSNTKVKAATRYSHSIPKLACPGGKDGIIISTNKLNHVVNIDVKSRRMTVEGGVLLRDLINEAARNGLALPHTPYWWGLTVAGLLATGAHGSSLWGKGGAVHEYVVAMRIVTPATAEEGYAKVRSISEYDDELDAAKVSIGVLGVVSQVTFQLQPLFKRSITYEMRSDSDLGEELIRFGKEHEFGVVSWYPTQKMAVFRVDDRVPINHSGNGLYDSIHFRSTPSSQLASSRASEEHQEATRDVNGKCTDARSVTRNNFNTAYGLTNNGKNFNGYPVMGKNNRMQSTGTCLDSKEDALRTICPFDSRLKLRFYHETTFTIALSKIPSFIKDVEKLFELDPKALCGLELYQGILMRYVKASSAYLGRTEDSLDIDFLYYRSKDPFTPRLYEDFFEEIEQMGLFKYGGLPHWGKNRNVAFKEVINKYPNANKFLSVKRKYDAQGIFSSEWTDQILGLKEGVMIMKDGCALEGLCICSEDRHCAPSKKYYCRPGKVYKEARVCAFEGIDMKEKGFYWKDSSI</sequence>
<dbReference type="GO" id="GO:0003885">
    <property type="term" value="F:D-arabinono-1,4-lactone oxidase activity"/>
    <property type="evidence" value="ECO:0007669"/>
    <property type="project" value="InterPro"/>
</dbReference>
<dbReference type="InterPro" id="IPR016169">
    <property type="entry name" value="FAD-bd_PCMH_sub2"/>
</dbReference>
<dbReference type="GO" id="GO:0019853">
    <property type="term" value="P:L-ascorbic acid biosynthetic process"/>
    <property type="evidence" value="ECO:0007669"/>
    <property type="project" value="UniProtKB-KW"/>
</dbReference>
<keyword evidence="6" id="KW-0060">Ascorbate biosynthesis</keyword>
<dbReference type="PANTHER" id="PTHR13878:SF67">
    <property type="entry name" value="L-GULONOLACTONE OXIDASE 5"/>
    <property type="match status" value="1"/>
</dbReference>
<evidence type="ECO:0000256" key="10">
    <source>
        <dbReference type="ARBA" id="ARBA00048083"/>
    </source>
</evidence>
<keyword evidence="9" id="KW-0560">Oxidoreductase</keyword>
<proteinExistence type="inferred from homology"/>
<accession>A0AAE1JFG5</accession>
<dbReference type="Pfam" id="PF04030">
    <property type="entry name" value="ALO"/>
    <property type="match status" value="1"/>
</dbReference>
<evidence type="ECO:0000256" key="4">
    <source>
        <dbReference type="ARBA" id="ARBA00013121"/>
    </source>
</evidence>
<dbReference type="Pfam" id="PF01565">
    <property type="entry name" value="FAD_binding_4"/>
    <property type="match status" value="1"/>
</dbReference>
<comment type="caution">
    <text evidence="14">The sequence shown here is derived from an EMBL/GenBank/DDBJ whole genome shotgun (WGS) entry which is preliminary data.</text>
</comment>
<dbReference type="InterPro" id="IPR010031">
    <property type="entry name" value="FAD_lactone_oxidase-like"/>
</dbReference>
<evidence type="ECO:0000256" key="7">
    <source>
        <dbReference type="ARBA" id="ARBA00022729"/>
    </source>
</evidence>
<protein>
    <recommendedName>
        <fullName evidence="4">L-gulonolactone oxidase</fullName>
        <ecNumber evidence="4">1.1.3.8</ecNumber>
    </recommendedName>
</protein>
<evidence type="ECO:0000256" key="6">
    <source>
        <dbReference type="ARBA" id="ARBA00022644"/>
    </source>
</evidence>
<comment type="similarity">
    <text evidence="3">Belongs to the oxygen-dependent FAD-linked oxidoreductase family.</text>
</comment>
<feature type="chain" id="PRO_5042160958" description="L-gulonolactone oxidase" evidence="12">
    <location>
        <begin position="20"/>
        <end position="590"/>
    </location>
</feature>
<dbReference type="InterPro" id="IPR010030">
    <property type="entry name" value="GULO_Plant"/>
</dbReference>
<dbReference type="InterPro" id="IPR016167">
    <property type="entry name" value="FAD-bd_PCMH_sub1"/>
</dbReference>
<evidence type="ECO:0000256" key="9">
    <source>
        <dbReference type="ARBA" id="ARBA00023002"/>
    </source>
</evidence>
<evidence type="ECO:0000256" key="5">
    <source>
        <dbReference type="ARBA" id="ARBA00022630"/>
    </source>
</evidence>
<evidence type="ECO:0000313" key="14">
    <source>
        <dbReference type="EMBL" id="KAK4267074.1"/>
    </source>
</evidence>
<dbReference type="InterPro" id="IPR055154">
    <property type="entry name" value="GULLO2-like_C"/>
</dbReference>
<dbReference type="PIRSF" id="PIRSF000136">
    <property type="entry name" value="LGO_GLO"/>
    <property type="match status" value="1"/>
</dbReference>
<dbReference type="Gene3D" id="3.30.465.10">
    <property type="match status" value="1"/>
</dbReference>
<evidence type="ECO:0000259" key="13">
    <source>
        <dbReference type="PROSITE" id="PS51387"/>
    </source>
</evidence>
<dbReference type="FunFam" id="3.30.465.10:FF:000033">
    <property type="entry name" value="L-gulonolactone oxidase 5"/>
    <property type="match status" value="1"/>
</dbReference>
<dbReference type="PANTHER" id="PTHR13878">
    <property type="entry name" value="GULONOLACTONE OXIDASE"/>
    <property type="match status" value="1"/>
</dbReference>
<name>A0AAE1JFG5_9FABA</name>
<reference evidence="14" key="1">
    <citation type="submission" date="2023-10" db="EMBL/GenBank/DDBJ databases">
        <title>Chromosome-level genome of the transformable northern wattle, Acacia crassicarpa.</title>
        <authorList>
            <person name="Massaro I."/>
            <person name="Sinha N.R."/>
            <person name="Poethig S."/>
            <person name="Leichty A.R."/>
        </authorList>
    </citation>
    <scope>NUCLEOTIDE SEQUENCE</scope>
    <source>
        <strain evidence="14">Acra3RX</strain>
        <tissue evidence="14">Leaf</tissue>
    </source>
</reference>
<dbReference type="InterPro" id="IPR036318">
    <property type="entry name" value="FAD-bd_PCMH-like_sf"/>
</dbReference>
<gene>
    <name evidence="14" type="ORF">QN277_023910</name>
</gene>
<evidence type="ECO:0000256" key="2">
    <source>
        <dbReference type="ARBA" id="ARBA00005147"/>
    </source>
</evidence>
<keyword evidence="7 12" id="KW-0732">Signal</keyword>
<dbReference type="SUPFAM" id="SSF56176">
    <property type="entry name" value="FAD-binding/transporter-associated domain-like"/>
    <property type="match status" value="1"/>
</dbReference>
<dbReference type="EMBL" id="JAWXYG010000007">
    <property type="protein sequence ID" value="KAK4267074.1"/>
    <property type="molecule type" value="Genomic_DNA"/>
</dbReference>
<dbReference type="GO" id="GO:0071949">
    <property type="term" value="F:FAD binding"/>
    <property type="evidence" value="ECO:0007669"/>
    <property type="project" value="InterPro"/>
</dbReference>
<evidence type="ECO:0000256" key="3">
    <source>
        <dbReference type="ARBA" id="ARBA00005466"/>
    </source>
</evidence>
<comment type="catalytic activity">
    <reaction evidence="10">
        <text>L-gulono-1,4-lactone + O2 = L-ascorbate + H2O2 + H(+)</text>
        <dbReference type="Rhea" id="RHEA:32363"/>
        <dbReference type="ChEBI" id="CHEBI:15378"/>
        <dbReference type="ChEBI" id="CHEBI:15379"/>
        <dbReference type="ChEBI" id="CHEBI:16240"/>
        <dbReference type="ChEBI" id="CHEBI:17587"/>
        <dbReference type="ChEBI" id="CHEBI:38290"/>
        <dbReference type="EC" id="1.1.3.8"/>
    </reaction>
</comment>
<organism evidence="14 15">
    <name type="scientific">Acacia crassicarpa</name>
    <name type="common">northern wattle</name>
    <dbReference type="NCBI Taxonomy" id="499986"/>
    <lineage>
        <taxon>Eukaryota</taxon>
        <taxon>Viridiplantae</taxon>
        <taxon>Streptophyta</taxon>
        <taxon>Embryophyta</taxon>
        <taxon>Tracheophyta</taxon>
        <taxon>Spermatophyta</taxon>
        <taxon>Magnoliopsida</taxon>
        <taxon>eudicotyledons</taxon>
        <taxon>Gunneridae</taxon>
        <taxon>Pentapetalae</taxon>
        <taxon>rosids</taxon>
        <taxon>fabids</taxon>
        <taxon>Fabales</taxon>
        <taxon>Fabaceae</taxon>
        <taxon>Caesalpinioideae</taxon>
        <taxon>mimosoid clade</taxon>
        <taxon>Acacieae</taxon>
        <taxon>Acacia</taxon>
    </lineage>
</organism>
<dbReference type="Proteomes" id="UP001293593">
    <property type="component" value="Unassembled WGS sequence"/>
</dbReference>
<keyword evidence="15" id="KW-1185">Reference proteome</keyword>
<dbReference type="NCBIfam" id="TIGR01677">
    <property type="entry name" value="pln_FAD_oxido"/>
    <property type="match status" value="1"/>
</dbReference>
<evidence type="ECO:0000256" key="8">
    <source>
        <dbReference type="ARBA" id="ARBA00022827"/>
    </source>
</evidence>
<feature type="signal peptide" evidence="12">
    <location>
        <begin position="1"/>
        <end position="19"/>
    </location>
</feature>
<feature type="domain" description="FAD-binding PCMH-type" evidence="13">
    <location>
        <begin position="48"/>
        <end position="228"/>
    </location>
</feature>
<evidence type="ECO:0000313" key="15">
    <source>
        <dbReference type="Proteomes" id="UP001293593"/>
    </source>
</evidence>
<dbReference type="GO" id="GO:0050105">
    <property type="term" value="F:L-gulonolactone oxidase activity"/>
    <property type="evidence" value="ECO:0007669"/>
    <property type="project" value="UniProtKB-EC"/>
</dbReference>
<evidence type="ECO:0000256" key="1">
    <source>
        <dbReference type="ARBA" id="ARBA00001974"/>
    </source>
</evidence>
<evidence type="ECO:0000256" key="11">
    <source>
        <dbReference type="SAM" id="MobiDB-lite"/>
    </source>
</evidence>
<dbReference type="InterPro" id="IPR007173">
    <property type="entry name" value="ALO_C"/>
</dbReference>
<dbReference type="Pfam" id="PF22906">
    <property type="entry name" value="GULLO2-like_3rd"/>
    <property type="match status" value="1"/>
</dbReference>
<dbReference type="EC" id="1.1.3.8" evidence="4"/>
<feature type="region of interest" description="Disordered" evidence="11">
    <location>
        <begin position="297"/>
        <end position="316"/>
    </location>
</feature>